<evidence type="ECO:0000256" key="1">
    <source>
        <dbReference type="ARBA" id="ARBA00008950"/>
    </source>
</evidence>
<dbReference type="GO" id="GO:0016791">
    <property type="term" value="F:phosphatase activity"/>
    <property type="evidence" value="ECO:0007669"/>
    <property type="project" value="TreeGrafter"/>
</dbReference>
<dbReference type="PIRSF" id="PIRSF000883">
    <property type="entry name" value="Pesterase_MJ0912"/>
    <property type="match status" value="1"/>
</dbReference>
<dbReference type="Pfam" id="PF12850">
    <property type="entry name" value="Metallophos_2"/>
    <property type="match status" value="1"/>
</dbReference>
<dbReference type="AlphaFoldDB" id="A0AA96RGH9"/>
<protein>
    <submittedName>
        <fullName evidence="3">Metallophosphoesterase family protein</fullName>
    </submittedName>
</protein>
<dbReference type="RefSeq" id="WP_315606329.1">
    <property type="nucleotide sequence ID" value="NZ_CP130318.1"/>
</dbReference>
<dbReference type="Gene3D" id="3.60.21.10">
    <property type="match status" value="1"/>
</dbReference>
<gene>
    <name evidence="3" type="ORF">MJA45_05845</name>
</gene>
<dbReference type="GO" id="GO:0005737">
    <property type="term" value="C:cytoplasm"/>
    <property type="evidence" value="ECO:0007669"/>
    <property type="project" value="TreeGrafter"/>
</dbReference>
<dbReference type="InterPro" id="IPR024654">
    <property type="entry name" value="Calcineurin-like_PHP_lpxH"/>
</dbReference>
<dbReference type="InterPro" id="IPR011152">
    <property type="entry name" value="Pesterase_MJ0912"/>
</dbReference>
<name>A0AA96RGH9_9BACL</name>
<evidence type="ECO:0000259" key="2">
    <source>
        <dbReference type="Pfam" id="PF12850"/>
    </source>
</evidence>
<dbReference type="InterPro" id="IPR050126">
    <property type="entry name" value="Ap4A_hydrolase"/>
</dbReference>
<dbReference type="SUPFAM" id="SSF56300">
    <property type="entry name" value="Metallo-dependent phosphatases"/>
    <property type="match status" value="1"/>
</dbReference>
<proteinExistence type="inferred from homology"/>
<dbReference type="PANTHER" id="PTHR42850:SF2">
    <property type="entry name" value="BLL5683 PROTEIN"/>
    <property type="match status" value="1"/>
</dbReference>
<dbReference type="PANTHER" id="PTHR42850">
    <property type="entry name" value="METALLOPHOSPHOESTERASE"/>
    <property type="match status" value="1"/>
</dbReference>
<evidence type="ECO:0000313" key="3">
    <source>
        <dbReference type="EMBL" id="WNQ12551.1"/>
    </source>
</evidence>
<keyword evidence="4" id="KW-1185">Reference proteome</keyword>
<dbReference type="EMBL" id="CP130318">
    <property type="protein sequence ID" value="WNQ12551.1"/>
    <property type="molecule type" value="Genomic_DNA"/>
</dbReference>
<dbReference type="KEGG" id="paun:MJA45_05845"/>
<reference evidence="3 4" key="1">
    <citation type="submission" date="2022-02" db="EMBL/GenBank/DDBJ databases">
        <title>Paenibacillus sp. MBLB1776 Whole Genome Shotgun Sequencing.</title>
        <authorList>
            <person name="Hwang C.Y."/>
            <person name="Cho E.-S."/>
            <person name="Seo M.-J."/>
        </authorList>
    </citation>
    <scope>NUCLEOTIDE SEQUENCE [LARGE SCALE GENOMIC DNA]</scope>
    <source>
        <strain evidence="3 4">MBLB1776</strain>
    </source>
</reference>
<dbReference type="InterPro" id="IPR029052">
    <property type="entry name" value="Metallo-depent_PP-like"/>
</dbReference>
<sequence>MKLLILSDVHSNVGSLEAIIRKEKDSDLIYCAGDLVDVGFYPQEVIDCVRENKIISVKGNHDELVIQTFRSGKHLEDLPDDQLTWPIVNARKIKESSIAYLETLPKQIDFQLDEVSYSLQHLYKGYETIGSLQEFMGFWNQQTKEHRPKKRLIFGHTHIPSVTYLSNDCLWMNPGSVGYNRPEDPSLAAHYITITNGTIELKQVEHENRIGRSELSRLFAERYYGSRG</sequence>
<organism evidence="3 4">
    <name type="scientific">Paenibacillus aurantius</name>
    <dbReference type="NCBI Taxonomy" id="2918900"/>
    <lineage>
        <taxon>Bacteria</taxon>
        <taxon>Bacillati</taxon>
        <taxon>Bacillota</taxon>
        <taxon>Bacilli</taxon>
        <taxon>Bacillales</taxon>
        <taxon>Paenibacillaceae</taxon>
        <taxon>Paenibacillus</taxon>
    </lineage>
</organism>
<evidence type="ECO:0000313" key="4">
    <source>
        <dbReference type="Proteomes" id="UP001305702"/>
    </source>
</evidence>
<comment type="similarity">
    <text evidence="1">Belongs to the metallophosphoesterase superfamily. YfcE family.</text>
</comment>
<accession>A0AA96RGH9</accession>
<dbReference type="Proteomes" id="UP001305702">
    <property type="component" value="Chromosome"/>
</dbReference>
<feature type="domain" description="Calcineurin-like phosphoesterase" evidence="2">
    <location>
        <begin position="1"/>
        <end position="189"/>
    </location>
</feature>